<reference evidence="2" key="1">
    <citation type="journal article" date="2020" name="Fungal Divers.">
        <title>Resolving the Mortierellaceae phylogeny through synthesis of multi-gene phylogenetics and phylogenomics.</title>
        <authorList>
            <person name="Vandepol N."/>
            <person name="Liber J."/>
            <person name="Desiro A."/>
            <person name="Na H."/>
            <person name="Kennedy M."/>
            <person name="Barry K."/>
            <person name="Grigoriev I.V."/>
            <person name="Miller A.N."/>
            <person name="O'Donnell K."/>
            <person name="Stajich J.E."/>
            <person name="Bonito G."/>
        </authorList>
    </citation>
    <scope>NUCLEOTIDE SEQUENCE</scope>
    <source>
        <strain evidence="2">NRRL 28262</strain>
    </source>
</reference>
<comment type="caution">
    <text evidence="2">The sequence shown here is derived from an EMBL/GenBank/DDBJ whole genome shotgun (WGS) entry which is preliminary data.</text>
</comment>
<evidence type="ECO:0000256" key="1">
    <source>
        <dbReference type="SAM" id="MobiDB-lite"/>
    </source>
</evidence>
<feature type="compositionally biased region" description="Low complexity" evidence="1">
    <location>
        <begin position="104"/>
        <end position="114"/>
    </location>
</feature>
<keyword evidence="3" id="KW-1185">Reference proteome</keyword>
<dbReference type="Proteomes" id="UP001194580">
    <property type="component" value="Unassembled WGS sequence"/>
</dbReference>
<organism evidence="2 3">
    <name type="scientific">Linnemannia exigua</name>
    <dbReference type="NCBI Taxonomy" id="604196"/>
    <lineage>
        <taxon>Eukaryota</taxon>
        <taxon>Fungi</taxon>
        <taxon>Fungi incertae sedis</taxon>
        <taxon>Mucoromycota</taxon>
        <taxon>Mortierellomycotina</taxon>
        <taxon>Mortierellomycetes</taxon>
        <taxon>Mortierellales</taxon>
        <taxon>Mortierellaceae</taxon>
        <taxon>Linnemannia</taxon>
    </lineage>
</organism>
<accession>A0AAD4DKU2</accession>
<gene>
    <name evidence="2" type="ORF">BGZ95_009379</name>
</gene>
<protein>
    <submittedName>
        <fullName evidence="2">Uncharacterized protein</fullName>
    </submittedName>
</protein>
<feature type="compositionally biased region" description="Polar residues" evidence="1">
    <location>
        <begin position="1"/>
        <end position="29"/>
    </location>
</feature>
<evidence type="ECO:0000313" key="3">
    <source>
        <dbReference type="Proteomes" id="UP001194580"/>
    </source>
</evidence>
<dbReference type="AlphaFoldDB" id="A0AAD4DKU2"/>
<feature type="region of interest" description="Disordered" evidence="1">
    <location>
        <begin position="80"/>
        <end position="114"/>
    </location>
</feature>
<evidence type="ECO:0000313" key="2">
    <source>
        <dbReference type="EMBL" id="KAG0280638.1"/>
    </source>
</evidence>
<dbReference type="EMBL" id="JAAAIL010000055">
    <property type="protein sequence ID" value="KAG0280638.1"/>
    <property type="molecule type" value="Genomic_DNA"/>
</dbReference>
<feature type="region of interest" description="Disordered" evidence="1">
    <location>
        <begin position="1"/>
        <end position="61"/>
    </location>
</feature>
<proteinExistence type="predicted"/>
<sequence length="156" mass="16340">MGSQTILESSQDTDVTMQQSNPRQDQMLSITPRFGSQPMPFAPQPPPGTISSHASCLPLPVRDSTPMPVAAMSRTSRGNVGVVASASQSVQEHNPLTQDDEMSVDNISSNNNDTSTANAAAFVSAATSTTSSEISEMLNVSDAAMQNNKKGPSSVI</sequence>
<name>A0AAD4DKU2_9FUNG</name>
<feature type="compositionally biased region" description="Low complexity" evidence="1">
    <location>
        <begin position="82"/>
        <end position="91"/>
    </location>
</feature>